<organism evidence="2 3">
    <name type="scientific">Pseudocalidococcus azoricus BACA0444</name>
    <dbReference type="NCBI Taxonomy" id="2918990"/>
    <lineage>
        <taxon>Bacteria</taxon>
        <taxon>Bacillati</taxon>
        <taxon>Cyanobacteriota</taxon>
        <taxon>Cyanophyceae</taxon>
        <taxon>Acaryochloridales</taxon>
        <taxon>Thermosynechococcaceae</taxon>
        <taxon>Pseudocalidococcus</taxon>
        <taxon>Pseudocalidococcus azoricus</taxon>
    </lineage>
</organism>
<keyword evidence="1" id="KW-1133">Transmembrane helix</keyword>
<gene>
    <name evidence="2" type="ORF">RIF25_16165</name>
</gene>
<sequence length="99" mass="12054">MTPQYYSLWDQMQQPFRTRLVWLLWFVTWIGLLAGMFDRMFYEYVVIFSAAHTLLVLFLVRFRLAVFPAQIRIAYFCWVAIGTYVPYMVILMYIQHIPR</sequence>
<accession>A0AAE4FUB5</accession>
<feature type="transmembrane region" description="Helical" evidence="1">
    <location>
        <begin position="73"/>
        <end position="94"/>
    </location>
</feature>
<dbReference type="AlphaFoldDB" id="A0AAE4FUB5"/>
<feature type="transmembrane region" description="Helical" evidence="1">
    <location>
        <begin position="20"/>
        <end position="37"/>
    </location>
</feature>
<dbReference type="Proteomes" id="UP001268256">
    <property type="component" value="Unassembled WGS sequence"/>
</dbReference>
<protein>
    <submittedName>
        <fullName evidence="2">Uncharacterized protein</fullName>
    </submittedName>
</protein>
<keyword evidence="1" id="KW-0812">Transmembrane</keyword>
<name>A0AAE4FUB5_9CYAN</name>
<dbReference type="EMBL" id="JAVMIP010000026">
    <property type="protein sequence ID" value="MDS3862336.1"/>
    <property type="molecule type" value="Genomic_DNA"/>
</dbReference>
<evidence type="ECO:0000313" key="2">
    <source>
        <dbReference type="EMBL" id="MDS3862336.1"/>
    </source>
</evidence>
<reference evidence="3" key="1">
    <citation type="submission" date="2023-07" db="EMBL/GenBank/DDBJ databases">
        <authorList>
            <person name="Luz R."/>
            <person name="Cordeiro R."/>
            <person name="Fonseca A."/>
            <person name="Goncalves V."/>
        </authorList>
    </citation>
    <scope>NUCLEOTIDE SEQUENCE [LARGE SCALE GENOMIC DNA]</scope>
    <source>
        <strain evidence="3">BACA0444</strain>
    </source>
</reference>
<keyword evidence="1" id="KW-0472">Membrane</keyword>
<keyword evidence="3" id="KW-1185">Reference proteome</keyword>
<comment type="caution">
    <text evidence="2">The sequence shown here is derived from an EMBL/GenBank/DDBJ whole genome shotgun (WGS) entry which is preliminary data.</text>
</comment>
<dbReference type="RefSeq" id="WP_322879542.1">
    <property type="nucleotide sequence ID" value="NZ_JAVMIP010000026.1"/>
</dbReference>
<proteinExistence type="predicted"/>
<evidence type="ECO:0000256" key="1">
    <source>
        <dbReference type="SAM" id="Phobius"/>
    </source>
</evidence>
<evidence type="ECO:0000313" key="3">
    <source>
        <dbReference type="Proteomes" id="UP001268256"/>
    </source>
</evidence>
<feature type="transmembrane region" description="Helical" evidence="1">
    <location>
        <begin position="44"/>
        <end position="67"/>
    </location>
</feature>